<dbReference type="PANTHER" id="PTHR36681:SF3">
    <property type="entry name" value="NUCLEAR GTPASE, GERMINAL CENTER-ASSOCIATED, TANDEM DUPLICATE 3"/>
    <property type="match status" value="1"/>
</dbReference>
<evidence type="ECO:0008006" key="6">
    <source>
        <dbReference type="Google" id="ProtNLM"/>
    </source>
</evidence>
<dbReference type="InterPro" id="IPR045063">
    <property type="entry name" value="Dynamin_N"/>
</dbReference>
<feature type="region of interest" description="Disordered" evidence="1">
    <location>
        <begin position="37"/>
        <end position="111"/>
    </location>
</feature>
<dbReference type="Proteomes" id="UP001271007">
    <property type="component" value="Unassembled WGS sequence"/>
</dbReference>
<accession>A0AAJ0DG40</accession>
<dbReference type="Pfam" id="PF00350">
    <property type="entry name" value="Dynamin_N"/>
    <property type="match status" value="1"/>
</dbReference>
<organism evidence="4 5">
    <name type="scientific">Extremus antarcticus</name>
    <dbReference type="NCBI Taxonomy" id="702011"/>
    <lineage>
        <taxon>Eukaryota</taxon>
        <taxon>Fungi</taxon>
        <taxon>Dikarya</taxon>
        <taxon>Ascomycota</taxon>
        <taxon>Pezizomycotina</taxon>
        <taxon>Dothideomycetes</taxon>
        <taxon>Dothideomycetidae</taxon>
        <taxon>Mycosphaerellales</taxon>
        <taxon>Extremaceae</taxon>
        <taxon>Extremus</taxon>
    </lineage>
</organism>
<evidence type="ECO:0000313" key="5">
    <source>
        <dbReference type="Proteomes" id="UP001271007"/>
    </source>
</evidence>
<name>A0AAJ0DG40_9PEZI</name>
<evidence type="ECO:0000259" key="2">
    <source>
        <dbReference type="Pfam" id="PF00350"/>
    </source>
</evidence>
<evidence type="ECO:0000259" key="3">
    <source>
        <dbReference type="Pfam" id="PF24564"/>
    </source>
</evidence>
<proteinExistence type="predicted"/>
<reference evidence="4" key="1">
    <citation type="submission" date="2023-04" db="EMBL/GenBank/DDBJ databases">
        <title>Black Yeasts Isolated from many extreme environments.</title>
        <authorList>
            <person name="Coleine C."/>
            <person name="Stajich J.E."/>
            <person name="Selbmann L."/>
        </authorList>
    </citation>
    <scope>NUCLEOTIDE SEQUENCE</scope>
    <source>
        <strain evidence="4">CCFEE 5312</strain>
    </source>
</reference>
<dbReference type="AlphaFoldDB" id="A0AAJ0DG40"/>
<dbReference type="Gene3D" id="3.40.50.300">
    <property type="entry name" value="P-loop containing nucleotide triphosphate hydrolases"/>
    <property type="match status" value="1"/>
</dbReference>
<evidence type="ECO:0000256" key="1">
    <source>
        <dbReference type="SAM" id="MobiDB-lite"/>
    </source>
</evidence>
<feature type="domain" description="Dynamin N-terminal" evidence="2">
    <location>
        <begin position="169"/>
        <end position="423"/>
    </location>
</feature>
<dbReference type="InterPro" id="IPR027417">
    <property type="entry name" value="P-loop_NTPase"/>
</dbReference>
<feature type="compositionally biased region" description="Acidic residues" evidence="1">
    <location>
        <begin position="54"/>
        <end position="99"/>
    </location>
</feature>
<dbReference type="EMBL" id="JAWDJX010000039">
    <property type="protein sequence ID" value="KAK3049561.1"/>
    <property type="molecule type" value="Genomic_DNA"/>
</dbReference>
<feature type="domain" description="DUF7605" evidence="3">
    <location>
        <begin position="683"/>
        <end position="845"/>
    </location>
</feature>
<evidence type="ECO:0000313" key="4">
    <source>
        <dbReference type="EMBL" id="KAK3049561.1"/>
    </source>
</evidence>
<dbReference type="PANTHER" id="PTHR36681">
    <property type="entry name" value="NUCLEAR GTPASE, GERMINAL CENTER-ASSOCIATED, TANDEM DUPLICATE 3"/>
    <property type="match status" value="1"/>
</dbReference>
<comment type="caution">
    <text evidence="4">The sequence shown here is derived from an EMBL/GenBank/DDBJ whole genome shotgun (WGS) entry which is preliminary data.</text>
</comment>
<sequence>MFDSFLDQSGVREVVIACYKDFQGGWCDVKLRALDKDQPSASQSVLGKRKKTDDDDDDYVDLFDDETDIKLEDDDEIKDEDDGEYEINSDDDGDIDNSDDAPYNEGKEDFPKCAAYDPEVPKIKADLSTMLGEIQIILQANHCDSVHVKVFNRKAEELRHVPKPKPLKIALLGEAGAGKSSVLNSLIDISDLARAVASGDSCTCVATEYGAAFSHQDGKFAAQVHYYDNEQIQNVVQEHVNAYLEFTFNPDPDWTEDDRQVARHKARTALKAFQALFCGKKEFKSEESAEKFLELNKDSASSLVSSMFGWAVNLLSHEHEDSKKDHYYREAKDTDEFHELIDPLLSPVPRNKEAALWPLVKYVSIGIKGSRVLENVTIADLPGINDTNQVKVNACLEHLRECDGLWIVAQIARASDNSNVNNMFWRFEERFRGKIAIVCTRIDDDIGPALARDLEEKKVPVKEYAKYLAQEKKARAQVSFFKAKIRSRMGALPSAKRAKKVKALKTDREKWEEKRDDLALRKWTALVTARNGYVTMRLQQEMALHLPEGGKLLVFCVSNAHYQILKGAETSATFVLRPEDTGVPALRDYALSLAAPGVMQAFEDYLRHRLTAYLKGLELWAISRYVEGGKELLGIVKQPHAVLGPALEYYQTSLHTLAVEAITEKLIERTPKHTRLAVEVFERKCKNQHWATNKAFMRKEGRHKTAVAPPESWNEQFSEPAIKVLNKKWGQVNTGQGGLNANVEKSLLGEVDEMMKALKVRPASEFLDMNSFEVMLLGQTKGIRNAFRDHQQRYAQETKNIKVEATQDRPTSFFAQAMRPAYELCKAETGEGSVARSNAHFVSHLLREGNESPFAVAATATTAAIVENAKAQVKILEKGLDEIFDDIYNYFDGMIDTEVANPKEQPVRDALKEFLKQAGPEFEKTLEELEKIKGKYSAKVTKTE</sequence>
<dbReference type="Pfam" id="PF24564">
    <property type="entry name" value="DUF7605"/>
    <property type="match status" value="1"/>
</dbReference>
<keyword evidence="5" id="KW-1185">Reference proteome</keyword>
<dbReference type="InterPro" id="IPR056024">
    <property type="entry name" value="DUF7605"/>
</dbReference>
<protein>
    <recommendedName>
        <fullName evidence="6">Nuclear GTPase SLIP-GC</fullName>
    </recommendedName>
</protein>
<dbReference type="SUPFAM" id="SSF52540">
    <property type="entry name" value="P-loop containing nucleoside triphosphate hydrolases"/>
    <property type="match status" value="1"/>
</dbReference>
<gene>
    <name evidence="4" type="ORF">LTR09_009229</name>
</gene>